<evidence type="ECO:0000313" key="1">
    <source>
        <dbReference type="EMBL" id="KAK7201710.1"/>
    </source>
</evidence>
<proteinExistence type="predicted"/>
<reference evidence="1 2" key="1">
    <citation type="journal article" date="2021" name="MBio">
        <title>A New Model Trypanosomatid, Novymonas esmeraldas: Genomic Perception of Its 'Candidatus Pandoraea novymonadis' Endosymbiont.</title>
        <authorList>
            <person name="Zakharova A."/>
            <person name="Saura A."/>
            <person name="Butenko A."/>
            <person name="Podesvova L."/>
            <person name="Warmusova S."/>
            <person name="Kostygov A.Y."/>
            <person name="Nenarokova A."/>
            <person name="Lukes J."/>
            <person name="Opperdoes F.R."/>
            <person name="Yurchenko V."/>
        </authorList>
    </citation>
    <scope>NUCLEOTIDE SEQUENCE [LARGE SCALE GENOMIC DNA]</scope>
    <source>
        <strain evidence="1 2">E262AT.01</strain>
    </source>
</reference>
<comment type="caution">
    <text evidence="1">The sequence shown here is derived from an EMBL/GenBank/DDBJ whole genome shotgun (WGS) entry which is preliminary data.</text>
</comment>
<evidence type="ECO:0000313" key="2">
    <source>
        <dbReference type="Proteomes" id="UP001430356"/>
    </source>
</evidence>
<gene>
    <name evidence="1" type="ORF">NESM_000236300</name>
</gene>
<protein>
    <submittedName>
        <fullName evidence="1">Uncharacterized protein</fullName>
    </submittedName>
</protein>
<name>A0AAW0F9S4_9TRYP</name>
<dbReference type="EMBL" id="JAECZO010000019">
    <property type="protein sequence ID" value="KAK7201710.1"/>
    <property type="molecule type" value="Genomic_DNA"/>
</dbReference>
<dbReference type="AlphaFoldDB" id="A0AAW0F9S4"/>
<keyword evidence="2" id="KW-1185">Reference proteome</keyword>
<organism evidence="1 2">
    <name type="scientific">Novymonas esmeraldas</name>
    <dbReference type="NCBI Taxonomy" id="1808958"/>
    <lineage>
        <taxon>Eukaryota</taxon>
        <taxon>Discoba</taxon>
        <taxon>Euglenozoa</taxon>
        <taxon>Kinetoplastea</taxon>
        <taxon>Metakinetoplastina</taxon>
        <taxon>Trypanosomatida</taxon>
        <taxon>Trypanosomatidae</taxon>
        <taxon>Novymonas</taxon>
    </lineage>
</organism>
<sequence>MKYSTHTALFVCLFGTIALLVTSLLSLGATDLWSAPSSSVGPRVRITSGPMEHLVLDNVDFERDTVGDIIRRIPAWFGSQSRPLGLTVHNLLLKEDVPLRAQGLSSLTHITLVSMKEVRLDKEVPAMRATGAAAVAAGGK</sequence>
<dbReference type="Proteomes" id="UP001430356">
    <property type="component" value="Unassembled WGS sequence"/>
</dbReference>
<accession>A0AAW0F9S4</accession>